<organism evidence="1 2">
    <name type="scientific">Amphibalanus amphitrite</name>
    <name type="common">Striped barnacle</name>
    <name type="synonym">Balanus amphitrite</name>
    <dbReference type="NCBI Taxonomy" id="1232801"/>
    <lineage>
        <taxon>Eukaryota</taxon>
        <taxon>Metazoa</taxon>
        <taxon>Ecdysozoa</taxon>
        <taxon>Arthropoda</taxon>
        <taxon>Crustacea</taxon>
        <taxon>Multicrustacea</taxon>
        <taxon>Cirripedia</taxon>
        <taxon>Thoracica</taxon>
        <taxon>Thoracicalcarea</taxon>
        <taxon>Balanomorpha</taxon>
        <taxon>Balanoidea</taxon>
        <taxon>Balanidae</taxon>
        <taxon>Amphibalaninae</taxon>
        <taxon>Amphibalanus</taxon>
    </lineage>
</organism>
<evidence type="ECO:0000313" key="1">
    <source>
        <dbReference type="EMBL" id="KAF0314346.1"/>
    </source>
</evidence>
<dbReference type="AlphaFoldDB" id="A0A6A4X3Q7"/>
<proteinExistence type="predicted"/>
<accession>A0A6A4X3Q7</accession>
<name>A0A6A4X3Q7_AMPAM</name>
<evidence type="ECO:0008006" key="3">
    <source>
        <dbReference type="Google" id="ProtNLM"/>
    </source>
</evidence>
<sequence length="324" mass="37021">MARNLPIYLLGDTNFDVTRHEKPGVTSYLQQLDDLSLKQLIVEPTHPGLNPSLIDHFITNKPEDTSNVRVVPCNISDHDLIAASVSVTKARHAVRTIAVRSTRHVNVDALCLDFLQADWAQLDGSNNTTDKWASFYNIWDPIIDRHMPMRTIPLKHRPYPWLQDEDVQEAMTARDQARVDRECTPCDVTEREFRERRNAVKVVLNRACSSYFKTSFKHSRSRTWRDIRQFLVSSKKTGHSVDSPMGRSSEWMERLNSYFTSVGPDVARSLAAADTGASRCRRAHRACAVGRLHRSRPRSPNCPRRWGAWEHLVHAVQTASPSRC</sequence>
<gene>
    <name evidence="1" type="ORF">FJT64_015186</name>
</gene>
<keyword evidence="2" id="KW-1185">Reference proteome</keyword>
<dbReference type="OrthoDB" id="6382908at2759"/>
<dbReference type="Proteomes" id="UP000440578">
    <property type="component" value="Unassembled WGS sequence"/>
</dbReference>
<evidence type="ECO:0000313" key="2">
    <source>
        <dbReference type="Proteomes" id="UP000440578"/>
    </source>
</evidence>
<comment type="caution">
    <text evidence="1">The sequence shown here is derived from an EMBL/GenBank/DDBJ whole genome shotgun (WGS) entry which is preliminary data.</text>
</comment>
<reference evidence="1 2" key="1">
    <citation type="submission" date="2019-07" db="EMBL/GenBank/DDBJ databases">
        <title>Draft genome assembly of a fouling barnacle, Amphibalanus amphitrite (Darwin, 1854): The first reference genome for Thecostraca.</title>
        <authorList>
            <person name="Kim W."/>
        </authorList>
    </citation>
    <scope>NUCLEOTIDE SEQUENCE [LARGE SCALE GENOMIC DNA]</scope>
    <source>
        <strain evidence="1">SNU_AA5</strain>
        <tissue evidence="1">Soma without cirri and trophi</tissue>
    </source>
</reference>
<dbReference type="EMBL" id="VIIS01000030">
    <property type="protein sequence ID" value="KAF0314346.1"/>
    <property type="molecule type" value="Genomic_DNA"/>
</dbReference>
<protein>
    <recommendedName>
        <fullName evidence="3">Endonuclease/exonuclease/phosphatase domain-containing protein</fullName>
    </recommendedName>
</protein>